<proteinExistence type="inferred from homology"/>
<evidence type="ECO:0000256" key="1">
    <source>
        <dbReference type="ARBA" id="ARBA00009995"/>
    </source>
</evidence>
<dbReference type="InterPro" id="IPR050481">
    <property type="entry name" value="UDP-glycosyltransf_plant"/>
</dbReference>
<name>A0ABD1H1E7_SALDI</name>
<evidence type="ECO:0000313" key="4">
    <source>
        <dbReference type="EMBL" id="KAL1549830.1"/>
    </source>
</evidence>
<feature type="domain" description="Glycosyltransferase N-terminal" evidence="3">
    <location>
        <begin position="12"/>
        <end position="191"/>
    </location>
</feature>
<accession>A0ABD1H1E7</accession>
<dbReference type="Proteomes" id="UP001567538">
    <property type="component" value="Unassembled WGS sequence"/>
</dbReference>
<dbReference type="AlphaFoldDB" id="A0ABD1H1E7"/>
<dbReference type="PANTHER" id="PTHR48049:SF57">
    <property type="entry name" value="UDP-GLYCOSYLTRANSFERASE 91C1-LIKE"/>
    <property type="match status" value="1"/>
</dbReference>
<evidence type="ECO:0000256" key="2">
    <source>
        <dbReference type="ARBA" id="ARBA00022679"/>
    </source>
</evidence>
<evidence type="ECO:0000259" key="3">
    <source>
        <dbReference type="Pfam" id="PF26168"/>
    </source>
</evidence>
<dbReference type="Pfam" id="PF00201">
    <property type="entry name" value="UDPGT"/>
    <property type="match status" value="1"/>
</dbReference>
<keyword evidence="2" id="KW-0808">Transferase</keyword>
<keyword evidence="5" id="KW-1185">Reference proteome</keyword>
<protein>
    <submittedName>
        <fullName evidence="4">UDP-rhamnose:rhamnosyltransferase 1</fullName>
    </submittedName>
</protein>
<comment type="caution">
    <text evidence="4">The sequence shown here is derived from an EMBL/GenBank/DDBJ whole genome shotgun (WGS) entry which is preliminary data.</text>
</comment>
<dbReference type="Gene3D" id="3.40.50.2000">
    <property type="entry name" value="Glycogen Phosphorylase B"/>
    <property type="match status" value="2"/>
</dbReference>
<reference evidence="4 5" key="1">
    <citation type="submission" date="2024-06" db="EMBL/GenBank/DDBJ databases">
        <title>A chromosome level genome sequence of Diviner's sage (Salvia divinorum).</title>
        <authorList>
            <person name="Ford S.A."/>
            <person name="Ro D.-K."/>
            <person name="Ness R.W."/>
            <person name="Phillips M.A."/>
        </authorList>
    </citation>
    <scope>NUCLEOTIDE SEQUENCE [LARGE SCALE GENOMIC DNA]</scope>
    <source>
        <strain evidence="4">SAF-2024a</strain>
        <tissue evidence="4">Leaf</tissue>
    </source>
</reference>
<dbReference type="SUPFAM" id="SSF53756">
    <property type="entry name" value="UDP-Glycosyltransferase/glycogen phosphorylase"/>
    <property type="match status" value="1"/>
</dbReference>
<dbReference type="InterPro" id="IPR002213">
    <property type="entry name" value="UDP_glucos_trans"/>
</dbReference>
<organism evidence="4 5">
    <name type="scientific">Salvia divinorum</name>
    <name type="common">Maria pastora</name>
    <name type="synonym">Diviner's sage</name>
    <dbReference type="NCBI Taxonomy" id="28513"/>
    <lineage>
        <taxon>Eukaryota</taxon>
        <taxon>Viridiplantae</taxon>
        <taxon>Streptophyta</taxon>
        <taxon>Embryophyta</taxon>
        <taxon>Tracheophyta</taxon>
        <taxon>Spermatophyta</taxon>
        <taxon>Magnoliopsida</taxon>
        <taxon>eudicotyledons</taxon>
        <taxon>Gunneridae</taxon>
        <taxon>Pentapetalae</taxon>
        <taxon>asterids</taxon>
        <taxon>lamiids</taxon>
        <taxon>Lamiales</taxon>
        <taxon>Lamiaceae</taxon>
        <taxon>Nepetoideae</taxon>
        <taxon>Mentheae</taxon>
        <taxon>Salviinae</taxon>
        <taxon>Salvia</taxon>
        <taxon>Salvia subgen. Calosphace</taxon>
    </lineage>
</organism>
<evidence type="ECO:0000313" key="5">
    <source>
        <dbReference type="Proteomes" id="UP001567538"/>
    </source>
</evidence>
<sequence>MINLEKMIEENEVHVLMVPWLAFGHIIPFLDLSIALAKFNIHISFISTPQNIARLPKLPENLSHLIKFVPIPLPLLHPNPLPENAGATTDIPAERMDDLKIACDLLREPFKNLLVEKSPNWIVVDFFHHWAVEIAQELGVQLILFSISTASTAVFFWSPEFLSGEGRRQARPSPADMMAPPDWVDFPSQIACRNNHEAEAMHSLLYSAGASGIEDGARLTRLIQDSHALAIRACLELEGDYLNLLSKITGKPVFPVGCLPPAEEKRMIVTEEPWSKIFDWLEKQEASSVVFVGFGSEYKLRREEIHEIAYGVELSGLPFLFAVRRPDWGDDQILPPGFEARVAGRGVVQVGWAPQREILAHPSIGASLFHAGWASVVETMVHGHCLVLLPFIIAQPLDSRLLVEKGLAVEVERGEDGSFTRNGIAHALRKAMLSKEGEILRARTREAANAIFANKQLNNDYIKTFAEYLKSGIKEN</sequence>
<dbReference type="EMBL" id="JBEAFC010000007">
    <property type="protein sequence ID" value="KAL1549830.1"/>
    <property type="molecule type" value="Genomic_DNA"/>
</dbReference>
<dbReference type="InterPro" id="IPR058980">
    <property type="entry name" value="Glyco_transf_N"/>
</dbReference>
<dbReference type="Pfam" id="PF26168">
    <property type="entry name" value="Glyco_transf_N"/>
    <property type="match status" value="1"/>
</dbReference>
<gene>
    <name evidence="4" type="ORF">AAHA92_17873</name>
</gene>
<dbReference type="GO" id="GO:0016757">
    <property type="term" value="F:glycosyltransferase activity"/>
    <property type="evidence" value="ECO:0007669"/>
    <property type="project" value="UniProtKB-ARBA"/>
</dbReference>
<dbReference type="FunFam" id="3.40.50.2000:FF:000037">
    <property type="entry name" value="Glycosyltransferase"/>
    <property type="match status" value="1"/>
</dbReference>
<dbReference type="CDD" id="cd03784">
    <property type="entry name" value="GT1_Gtf-like"/>
    <property type="match status" value="1"/>
</dbReference>
<comment type="similarity">
    <text evidence="1">Belongs to the UDP-glycosyltransferase family.</text>
</comment>
<dbReference type="PANTHER" id="PTHR48049">
    <property type="entry name" value="GLYCOSYLTRANSFERASE"/>
    <property type="match status" value="1"/>
</dbReference>